<proteinExistence type="evidence at transcript level"/>
<sequence length="124" mass="14188">MQTEMRVPITDFIDPEVAGPEVRARSPDLASFTAGYLGQLTLTPEFKRTESAVREKVRHLSFLVHLVCRLRDFEAVYREFLSVEEVLTCGNIGWDNEEYFRDWEKKTLLKVNQGSFGVDSVSNG</sequence>
<name>A0A0U2TIS0_9MAXI</name>
<evidence type="ECO:0000313" key="1">
    <source>
        <dbReference type="EMBL" id="ALS04041.1"/>
    </source>
</evidence>
<dbReference type="AlphaFoldDB" id="A0A0U2TIS0"/>
<organism evidence="1">
    <name type="scientific">Paracalanus parvus</name>
    <dbReference type="NCBI Taxonomy" id="187406"/>
    <lineage>
        <taxon>Eukaryota</taxon>
        <taxon>Metazoa</taxon>
        <taxon>Ecdysozoa</taxon>
        <taxon>Arthropoda</taxon>
        <taxon>Crustacea</taxon>
        <taxon>Multicrustacea</taxon>
        <taxon>Hexanauplia</taxon>
        <taxon>Copepoda</taxon>
        <taxon>Calanoida</taxon>
        <taxon>Paracalanidae</taxon>
        <taxon>Paracalanus</taxon>
    </lineage>
</organism>
<feature type="non-terminal residue" evidence="1">
    <location>
        <position position="124"/>
    </location>
</feature>
<protein>
    <submittedName>
        <fullName evidence="1">Uncharacterized protein</fullName>
    </submittedName>
</protein>
<dbReference type="EMBL" id="KT754207">
    <property type="protein sequence ID" value="ALS04041.1"/>
    <property type="molecule type" value="mRNA"/>
</dbReference>
<accession>A0A0U2TIS0</accession>
<reference evidence="1" key="1">
    <citation type="journal article" date="2015" name="Sci. Rep.">
        <title>Spliced leader RNA trans-splicing discovered in copepods.</title>
        <authorList>
            <person name="Yang F."/>
            <person name="Xu D."/>
            <person name="Zhuang Y."/>
            <person name="Yi X."/>
            <person name="Huang Y."/>
            <person name="Chen H."/>
            <person name="Lin S."/>
            <person name="Campbell D.A."/>
            <person name="Sturm N.R."/>
            <person name="Liu G."/>
            <person name="Zhang H."/>
        </authorList>
    </citation>
    <scope>NUCLEOTIDE SEQUENCE</scope>
</reference>